<sequence length="601" mass="66313">MSSNNLKHIRNFSIIAHIDHGKSTLADRFIQTCEGLSEREMSAQVLDSMDIERERGITIKAQSVTLDYHAKDGQTYQLNFIDTPGHVDFSYEVSRSLAACEGALLVVDAAQGVEAQSVANCYTAIEQGLEVMPVLNKIDLPQAEPERVCEEIEEIIGIDAMDAVTCSAKTGMGVDDVLERLVATVPAPEGDVDAPLQALIIDSWFDNYLGVVSLVRIKQGTLRKKDKIFIKSTKQAHPVDMAGIFTPKRKETGVLRAGEVGYVVAGIKDIHGAPVGDTITHATTPNVEQLAGFQKVKPQVYAGVFPVSSDDYEDFRVALSKLTLNDASLFFEPESSDALGFGFRCGFLGMLHMEIIQERLEREYNLDLITTAPTVVFEIELNNGSVVSVDSPSKMPDPATIKEMREPIVVANILVPQEYLGNVITLCIEKRGIQKDMLYVGKQVQLSYELPMNEVVMDFFDKLKSCSRGFASLDYSFSHFSPAPLCRLDILINGERVDALALIMHKDNVQYKGRALCEKMKELIPRQMFDVAIQGAVGAKVISRTTVKALRKNVIAKCYGGDVSRKKKLLQKQKDGKKRMKQVGNVEVPQSAFLAALQLDS</sequence>
<evidence type="ECO:0000256" key="2">
    <source>
        <dbReference type="ARBA" id="ARBA00022475"/>
    </source>
</evidence>
<dbReference type="FunFam" id="2.40.30.10:FF:000015">
    <property type="entry name" value="Translation factor GUF1, mitochondrial"/>
    <property type="match status" value="1"/>
</dbReference>
<dbReference type="PANTHER" id="PTHR43512:SF4">
    <property type="entry name" value="TRANSLATION FACTOR GUF1 HOMOLOG, CHLOROPLASTIC"/>
    <property type="match status" value="1"/>
</dbReference>
<evidence type="ECO:0000256" key="6">
    <source>
        <dbReference type="ARBA" id="ARBA00023134"/>
    </source>
</evidence>
<dbReference type="GO" id="GO:0045727">
    <property type="term" value="P:positive regulation of translation"/>
    <property type="evidence" value="ECO:0007669"/>
    <property type="project" value="UniProtKB-UniRule"/>
</dbReference>
<accession>A0A934JLI3</accession>
<proteinExistence type="inferred from homology"/>
<dbReference type="InterPro" id="IPR006297">
    <property type="entry name" value="EF-4"/>
</dbReference>
<keyword evidence="15" id="KW-1185">Reference proteome</keyword>
<dbReference type="Gene3D" id="3.40.50.300">
    <property type="entry name" value="P-loop containing nucleotide triphosphate hydrolases"/>
    <property type="match status" value="1"/>
</dbReference>
<comment type="function">
    <text evidence="9 12">Required for accurate and efficient protein synthesis under certain stress conditions. May act as a fidelity factor of the translation reaction, by catalyzing a one-codon backward translocation of tRNAs on improperly translocated ribosomes. Back-translocation proceeds from a post-translocation (POST) complex to a pre-translocation (PRE) complex, thus giving elongation factor G a second chance to translocate the tRNAs correctly. Binds to ribosomes in a GTP-dependent manner.</text>
</comment>
<comment type="caution">
    <text evidence="14">The sequence shown here is derived from an EMBL/GenBank/DDBJ whole genome shotgun (WGS) entry which is preliminary data.</text>
</comment>
<dbReference type="EMBL" id="JAEMNX010000012">
    <property type="protein sequence ID" value="MBJ7538365.1"/>
    <property type="molecule type" value="Genomic_DNA"/>
</dbReference>
<dbReference type="FunFam" id="3.30.70.2570:FF:000001">
    <property type="entry name" value="Translation factor GUF1, mitochondrial"/>
    <property type="match status" value="1"/>
</dbReference>
<dbReference type="Gene3D" id="3.30.70.240">
    <property type="match status" value="1"/>
</dbReference>
<dbReference type="InterPro" id="IPR027417">
    <property type="entry name" value="P-loop_NTPase"/>
</dbReference>
<dbReference type="GO" id="GO:0005886">
    <property type="term" value="C:plasma membrane"/>
    <property type="evidence" value="ECO:0007669"/>
    <property type="project" value="UniProtKB-SubCell"/>
</dbReference>
<evidence type="ECO:0000256" key="8">
    <source>
        <dbReference type="ARBA" id="ARBA00050293"/>
    </source>
</evidence>
<dbReference type="InterPro" id="IPR005225">
    <property type="entry name" value="Small_GTP-bd"/>
</dbReference>
<protein>
    <recommendedName>
        <fullName evidence="11 12">Elongation factor 4</fullName>
        <shortName evidence="12">EF-4</shortName>
        <ecNumber evidence="11 12">3.6.5.n1</ecNumber>
    </recommendedName>
    <alternativeName>
        <fullName evidence="12">Ribosomal back-translocase LepA</fullName>
    </alternativeName>
</protein>
<keyword evidence="14" id="KW-0251">Elongation factor</keyword>
<dbReference type="PANTHER" id="PTHR43512">
    <property type="entry name" value="TRANSLATION FACTOR GUF1-RELATED"/>
    <property type="match status" value="1"/>
</dbReference>
<dbReference type="CDD" id="cd03709">
    <property type="entry name" value="lepA_C"/>
    <property type="match status" value="1"/>
</dbReference>
<evidence type="ECO:0000313" key="14">
    <source>
        <dbReference type="EMBL" id="MBJ7538365.1"/>
    </source>
</evidence>
<keyword evidence="4 12" id="KW-0378">Hydrolase</keyword>
<dbReference type="Gene3D" id="2.40.30.10">
    <property type="entry name" value="Translation factors"/>
    <property type="match status" value="1"/>
</dbReference>
<evidence type="ECO:0000256" key="4">
    <source>
        <dbReference type="ARBA" id="ARBA00022801"/>
    </source>
</evidence>
<evidence type="ECO:0000256" key="11">
    <source>
        <dbReference type="ARBA" id="ARBA00066744"/>
    </source>
</evidence>
<comment type="subcellular location">
    <subcellularLocation>
        <location evidence="12">Cell membrane</location>
        <topology evidence="12">Peripheral membrane protein</topology>
        <orientation evidence="12">Cytoplasmic side</orientation>
    </subcellularLocation>
</comment>
<dbReference type="EC" id="3.6.5.n1" evidence="11 12"/>
<dbReference type="InterPro" id="IPR000795">
    <property type="entry name" value="T_Tr_GTP-bd_dom"/>
</dbReference>
<dbReference type="GO" id="GO:0003746">
    <property type="term" value="F:translation elongation factor activity"/>
    <property type="evidence" value="ECO:0007669"/>
    <property type="project" value="UniProtKB-UniRule"/>
</dbReference>
<dbReference type="GO" id="GO:0043022">
    <property type="term" value="F:ribosome binding"/>
    <property type="evidence" value="ECO:0007669"/>
    <property type="project" value="UniProtKB-UniRule"/>
</dbReference>
<feature type="domain" description="Tr-type G" evidence="13">
    <location>
        <begin position="7"/>
        <end position="189"/>
    </location>
</feature>
<dbReference type="Pfam" id="PF00679">
    <property type="entry name" value="EFG_C"/>
    <property type="match status" value="1"/>
</dbReference>
<evidence type="ECO:0000259" key="13">
    <source>
        <dbReference type="PROSITE" id="PS51722"/>
    </source>
</evidence>
<feature type="binding site" evidence="12">
    <location>
        <begin position="136"/>
        <end position="139"/>
    </location>
    <ligand>
        <name>GTP</name>
        <dbReference type="ChEBI" id="CHEBI:37565"/>
    </ligand>
</feature>
<dbReference type="Proteomes" id="UP000628710">
    <property type="component" value="Unassembled WGS sequence"/>
</dbReference>
<dbReference type="Gene3D" id="3.30.70.2570">
    <property type="entry name" value="Elongation factor 4, C-terminal domain"/>
    <property type="match status" value="1"/>
</dbReference>
<keyword evidence="2 12" id="KW-1003">Cell membrane</keyword>
<dbReference type="SUPFAM" id="SSF54980">
    <property type="entry name" value="EF-G C-terminal domain-like"/>
    <property type="match status" value="2"/>
</dbReference>
<dbReference type="FunFam" id="3.30.70.870:FF:000004">
    <property type="entry name" value="Translation factor GUF1, mitochondrial"/>
    <property type="match status" value="1"/>
</dbReference>
<dbReference type="SUPFAM" id="SSF52540">
    <property type="entry name" value="P-loop containing nucleoside triphosphate hydrolases"/>
    <property type="match status" value="1"/>
</dbReference>
<dbReference type="GO" id="GO:0003924">
    <property type="term" value="F:GTPase activity"/>
    <property type="evidence" value="ECO:0007669"/>
    <property type="project" value="UniProtKB-UniRule"/>
</dbReference>
<keyword evidence="5 12" id="KW-0648">Protein biosynthesis</keyword>
<dbReference type="AlphaFoldDB" id="A0A934JLI3"/>
<name>A0A934JLI3_9GAMM</name>
<organism evidence="14 15">
    <name type="scientific">Marinomonas transparens</name>
    <dbReference type="NCBI Taxonomy" id="2795388"/>
    <lineage>
        <taxon>Bacteria</taxon>
        <taxon>Pseudomonadati</taxon>
        <taxon>Pseudomonadota</taxon>
        <taxon>Gammaproteobacteria</taxon>
        <taxon>Oceanospirillales</taxon>
        <taxon>Oceanospirillaceae</taxon>
        <taxon>Marinomonas</taxon>
    </lineage>
</organism>
<keyword evidence="7 12" id="KW-0472">Membrane</keyword>
<dbReference type="InterPro" id="IPR031157">
    <property type="entry name" value="G_TR_CS"/>
</dbReference>
<dbReference type="GO" id="GO:0097216">
    <property type="term" value="F:guanosine tetraphosphate binding"/>
    <property type="evidence" value="ECO:0007669"/>
    <property type="project" value="UniProtKB-ARBA"/>
</dbReference>
<comment type="catalytic activity">
    <reaction evidence="8 12">
        <text>GTP + H2O = GDP + phosphate + H(+)</text>
        <dbReference type="Rhea" id="RHEA:19669"/>
        <dbReference type="ChEBI" id="CHEBI:15377"/>
        <dbReference type="ChEBI" id="CHEBI:15378"/>
        <dbReference type="ChEBI" id="CHEBI:37565"/>
        <dbReference type="ChEBI" id="CHEBI:43474"/>
        <dbReference type="ChEBI" id="CHEBI:58189"/>
        <dbReference type="EC" id="3.6.5.n1"/>
    </reaction>
</comment>
<dbReference type="InterPro" id="IPR000640">
    <property type="entry name" value="EFG_V-like"/>
</dbReference>
<dbReference type="PROSITE" id="PS51722">
    <property type="entry name" value="G_TR_2"/>
    <property type="match status" value="1"/>
</dbReference>
<comment type="similarity">
    <text evidence="10">Belongs to the GTP-binding elongation factor family. LepA subfamily.</text>
</comment>
<gene>
    <name evidence="12 14" type="primary">lepA</name>
    <name evidence="14" type="ORF">I8J31_11840</name>
</gene>
<comment type="similarity">
    <text evidence="1 12">Belongs to the TRAFAC class translation factor GTPase superfamily. Classic translation factor GTPase family. LepA subfamily.</text>
</comment>
<dbReference type="InterPro" id="IPR038363">
    <property type="entry name" value="LepA_C_sf"/>
</dbReference>
<keyword evidence="6 12" id="KW-0342">GTP-binding</keyword>
<evidence type="ECO:0000256" key="7">
    <source>
        <dbReference type="ARBA" id="ARBA00023136"/>
    </source>
</evidence>
<dbReference type="CDD" id="cd01890">
    <property type="entry name" value="LepA"/>
    <property type="match status" value="1"/>
</dbReference>
<dbReference type="NCBIfam" id="TIGR00231">
    <property type="entry name" value="small_GTP"/>
    <property type="match status" value="1"/>
</dbReference>
<dbReference type="Pfam" id="PF00009">
    <property type="entry name" value="GTP_EFTU"/>
    <property type="match status" value="1"/>
</dbReference>
<evidence type="ECO:0000256" key="3">
    <source>
        <dbReference type="ARBA" id="ARBA00022741"/>
    </source>
</evidence>
<dbReference type="Pfam" id="PF06421">
    <property type="entry name" value="LepA_C"/>
    <property type="match status" value="1"/>
</dbReference>
<evidence type="ECO:0000313" key="15">
    <source>
        <dbReference type="Proteomes" id="UP000628710"/>
    </source>
</evidence>
<evidence type="ECO:0000256" key="12">
    <source>
        <dbReference type="HAMAP-Rule" id="MF_00071"/>
    </source>
</evidence>
<dbReference type="NCBIfam" id="TIGR01393">
    <property type="entry name" value="lepA"/>
    <property type="match status" value="1"/>
</dbReference>
<dbReference type="FunFam" id="3.30.70.240:FF:000007">
    <property type="entry name" value="Translation factor GUF1, mitochondrial"/>
    <property type="match status" value="1"/>
</dbReference>
<dbReference type="FunFam" id="3.40.50.300:FF:000078">
    <property type="entry name" value="Elongation factor 4"/>
    <property type="match status" value="1"/>
</dbReference>
<evidence type="ECO:0000256" key="5">
    <source>
        <dbReference type="ARBA" id="ARBA00022917"/>
    </source>
</evidence>
<dbReference type="PROSITE" id="PS00301">
    <property type="entry name" value="G_TR_1"/>
    <property type="match status" value="1"/>
</dbReference>
<dbReference type="HAMAP" id="MF_00071">
    <property type="entry name" value="LepA"/>
    <property type="match status" value="1"/>
</dbReference>
<evidence type="ECO:0000256" key="9">
    <source>
        <dbReference type="ARBA" id="ARBA00057626"/>
    </source>
</evidence>
<dbReference type="Gene3D" id="3.30.70.870">
    <property type="entry name" value="Elongation Factor G (Translational Gtpase), domain 3"/>
    <property type="match status" value="1"/>
</dbReference>
<dbReference type="Pfam" id="PF03144">
    <property type="entry name" value="GTP_EFTU_D2"/>
    <property type="match status" value="1"/>
</dbReference>
<dbReference type="CDD" id="cd03699">
    <property type="entry name" value="EF4_II"/>
    <property type="match status" value="1"/>
</dbReference>
<dbReference type="InterPro" id="IPR035647">
    <property type="entry name" value="EFG_III/V"/>
</dbReference>
<dbReference type="InterPro" id="IPR004161">
    <property type="entry name" value="EFTu-like_2"/>
</dbReference>
<dbReference type="InterPro" id="IPR013842">
    <property type="entry name" value="LepA_CTD"/>
</dbReference>
<dbReference type="InterPro" id="IPR035654">
    <property type="entry name" value="LepA_IV"/>
</dbReference>
<reference evidence="14" key="1">
    <citation type="submission" date="2020-12" db="EMBL/GenBank/DDBJ databases">
        <title>Marinomonas arctica sp. nov., a psychrotolerant bacterium isolated from the Arctic.</title>
        <authorList>
            <person name="Zhang Y."/>
        </authorList>
    </citation>
    <scope>NUCLEOTIDE SEQUENCE</scope>
    <source>
        <strain evidence="14">C1424</strain>
    </source>
</reference>
<keyword evidence="3 12" id="KW-0547">Nucleotide-binding</keyword>
<feature type="binding site" evidence="12">
    <location>
        <begin position="19"/>
        <end position="24"/>
    </location>
    <ligand>
        <name>GTP</name>
        <dbReference type="ChEBI" id="CHEBI:37565"/>
    </ligand>
</feature>
<evidence type="ECO:0000256" key="10">
    <source>
        <dbReference type="ARBA" id="ARBA00061052"/>
    </source>
</evidence>
<dbReference type="RefSeq" id="WP_199468773.1">
    <property type="nucleotide sequence ID" value="NZ_JAEMNX010000012.1"/>
</dbReference>
<dbReference type="GO" id="GO:0005525">
    <property type="term" value="F:GTP binding"/>
    <property type="evidence" value="ECO:0007669"/>
    <property type="project" value="UniProtKB-UniRule"/>
</dbReference>
<evidence type="ECO:0000256" key="1">
    <source>
        <dbReference type="ARBA" id="ARBA00005454"/>
    </source>
</evidence>
<dbReference type="CDD" id="cd16260">
    <property type="entry name" value="EF4_III"/>
    <property type="match status" value="1"/>
</dbReference>
<dbReference type="PRINTS" id="PR00315">
    <property type="entry name" value="ELONGATNFCT"/>
</dbReference>